<name>C0HH70_MAIZE</name>
<organism evidence="1">
    <name type="scientific">Zea mays</name>
    <name type="common">Maize</name>
    <dbReference type="NCBI Taxonomy" id="4577"/>
    <lineage>
        <taxon>Eukaryota</taxon>
        <taxon>Viridiplantae</taxon>
        <taxon>Streptophyta</taxon>
        <taxon>Embryophyta</taxon>
        <taxon>Tracheophyta</taxon>
        <taxon>Spermatophyta</taxon>
        <taxon>Magnoliopsida</taxon>
        <taxon>Liliopsida</taxon>
        <taxon>Poales</taxon>
        <taxon>Poaceae</taxon>
        <taxon>PACMAD clade</taxon>
        <taxon>Panicoideae</taxon>
        <taxon>Andropogonodae</taxon>
        <taxon>Andropogoneae</taxon>
        <taxon>Tripsacinae</taxon>
        <taxon>Zea</taxon>
    </lineage>
</organism>
<proteinExistence type="evidence at transcript level"/>
<dbReference type="AlphaFoldDB" id="C0HH70"/>
<accession>C0HH70</accession>
<dbReference type="EMBL" id="BT061676">
    <property type="protein sequence ID" value="ACN26373.1"/>
    <property type="molecule type" value="mRNA"/>
</dbReference>
<sequence length="40" mass="4485">MEARAILVHSFSLFTPATNLSMSLYSSLYCRVAALWSCML</sequence>
<evidence type="ECO:0000313" key="1">
    <source>
        <dbReference type="EMBL" id="ACN26373.1"/>
    </source>
</evidence>
<reference evidence="1" key="1">
    <citation type="journal article" date="2009" name="PLoS Genet.">
        <title>Sequencing, mapping, and analysis of 27,455 maize full-length cDNAs.</title>
        <authorList>
            <person name="Soderlund C."/>
            <person name="Descour A."/>
            <person name="Kudrna D."/>
            <person name="Bomhoff M."/>
            <person name="Boyd L."/>
            <person name="Currie J."/>
            <person name="Angelova A."/>
            <person name="Collura K."/>
            <person name="Wissotski M."/>
            <person name="Ashley E."/>
            <person name="Morrow D."/>
            <person name="Fernandes J."/>
            <person name="Walbot V."/>
            <person name="Yu Y."/>
        </authorList>
    </citation>
    <scope>NUCLEOTIDE SEQUENCE</scope>
    <source>
        <strain evidence="1">B73</strain>
    </source>
</reference>
<protein>
    <submittedName>
        <fullName evidence="1">Uncharacterized protein</fullName>
    </submittedName>
</protein>